<sequence>MKIKSFKDLEIYQLSVVLAKVIYKLTEKLPREEKFIIRDQFIRAVTSIGANIAEGFGRDTTKEFIKFLYNSRGSLMEVEHFLNLSIELNYFKSEEIKEIENRCDVLGIKINNLIRSLKQRSITS</sequence>
<dbReference type="CDD" id="cd16377">
    <property type="entry name" value="23S_rRNA_IVP_like"/>
    <property type="match status" value="1"/>
</dbReference>
<accession>A0A1F5DN68</accession>
<protein>
    <recommendedName>
        <fullName evidence="3">Four helix bundle protein</fullName>
    </recommendedName>
</protein>
<dbReference type="SUPFAM" id="SSF158446">
    <property type="entry name" value="IVS-encoded protein-like"/>
    <property type="match status" value="1"/>
</dbReference>
<dbReference type="NCBIfam" id="TIGR02436">
    <property type="entry name" value="four helix bundle protein"/>
    <property type="match status" value="1"/>
</dbReference>
<proteinExistence type="predicted"/>
<name>A0A1F5DN68_9BACT</name>
<evidence type="ECO:0000313" key="1">
    <source>
        <dbReference type="EMBL" id="OGD56609.1"/>
    </source>
</evidence>
<dbReference type="EMBL" id="MEZT01000016">
    <property type="protein sequence ID" value="OGD56609.1"/>
    <property type="molecule type" value="Genomic_DNA"/>
</dbReference>
<dbReference type="AlphaFoldDB" id="A0A1F5DN68"/>
<dbReference type="Gene3D" id="1.20.1440.60">
    <property type="entry name" value="23S rRNA-intervening sequence"/>
    <property type="match status" value="1"/>
</dbReference>
<dbReference type="Pfam" id="PF05635">
    <property type="entry name" value="23S_rRNA_IVP"/>
    <property type="match status" value="1"/>
</dbReference>
<comment type="caution">
    <text evidence="1">The sequence shown here is derived from an EMBL/GenBank/DDBJ whole genome shotgun (WGS) entry which is preliminary data.</text>
</comment>
<dbReference type="InterPro" id="IPR036583">
    <property type="entry name" value="23S_rRNA_IVS_sf"/>
</dbReference>
<dbReference type="InterPro" id="IPR012657">
    <property type="entry name" value="23S_rRNA-intervening_sequence"/>
</dbReference>
<organism evidence="1 2">
    <name type="scientific">Candidatus Berkelbacteria bacterium RBG_13_40_8</name>
    <dbReference type="NCBI Taxonomy" id="1797467"/>
    <lineage>
        <taxon>Bacteria</taxon>
        <taxon>Candidatus Berkelbacteria</taxon>
    </lineage>
</organism>
<evidence type="ECO:0008006" key="3">
    <source>
        <dbReference type="Google" id="ProtNLM"/>
    </source>
</evidence>
<dbReference type="Proteomes" id="UP000178764">
    <property type="component" value="Unassembled WGS sequence"/>
</dbReference>
<reference evidence="1 2" key="1">
    <citation type="journal article" date="2016" name="Nat. Commun.">
        <title>Thousands of microbial genomes shed light on interconnected biogeochemical processes in an aquifer system.</title>
        <authorList>
            <person name="Anantharaman K."/>
            <person name="Brown C.T."/>
            <person name="Hug L.A."/>
            <person name="Sharon I."/>
            <person name="Castelle C.J."/>
            <person name="Probst A.J."/>
            <person name="Thomas B.C."/>
            <person name="Singh A."/>
            <person name="Wilkins M.J."/>
            <person name="Karaoz U."/>
            <person name="Brodie E.L."/>
            <person name="Williams K.H."/>
            <person name="Hubbard S.S."/>
            <person name="Banfield J.F."/>
        </authorList>
    </citation>
    <scope>NUCLEOTIDE SEQUENCE [LARGE SCALE GENOMIC DNA]</scope>
</reference>
<dbReference type="PANTHER" id="PTHR38471">
    <property type="entry name" value="FOUR HELIX BUNDLE PROTEIN"/>
    <property type="match status" value="1"/>
</dbReference>
<dbReference type="PANTHER" id="PTHR38471:SF2">
    <property type="entry name" value="FOUR HELIX BUNDLE PROTEIN"/>
    <property type="match status" value="1"/>
</dbReference>
<gene>
    <name evidence="1" type="ORF">A2V71_00195</name>
</gene>
<evidence type="ECO:0000313" key="2">
    <source>
        <dbReference type="Proteomes" id="UP000178764"/>
    </source>
</evidence>